<name>E7GRF7_CLOS6</name>
<dbReference type="HOGENOM" id="CLU_190517_0_0_9"/>
<evidence type="ECO:0000313" key="2">
    <source>
        <dbReference type="Proteomes" id="UP000002970"/>
    </source>
</evidence>
<organism evidence="1 2">
    <name type="scientific">Clostridium symbiosum (strain WAL-14163)</name>
    <dbReference type="NCBI Taxonomy" id="742740"/>
    <lineage>
        <taxon>Bacteria</taxon>
        <taxon>Bacillati</taxon>
        <taxon>Bacillota</taxon>
        <taxon>Clostridia</taxon>
        <taxon>Lachnospirales</taxon>
        <taxon>Lachnospiraceae</taxon>
        <taxon>Otoolea</taxon>
    </lineage>
</organism>
<comment type="caution">
    <text evidence="1">The sequence shown here is derived from an EMBL/GenBank/DDBJ whole genome shotgun (WGS) entry which is preliminary data.</text>
</comment>
<keyword evidence="2" id="KW-1185">Reference proteome</keyword>
<reference evidence="1 2" key="1">
    <citation type="submission" date="2010-12" db="EMBL/GenBank/DDBJ databases">
        <title>The Genome Sequence of Clostridium symbiosum strain WAL-14163.</title>
        <authorList>
            <person name="Earl A."/>
            <person name="Ward D."/>
            <person name="Feldgarden M."/>
            <person name="Gevers D."/>
            <person name="Finegold S.M."/>
            <person name="Summanen P.H."/>
            <person name="Molitoris D.R."/>
            <person name="Vaisanen M.L."/>
            <person name="Daigneault M."/>
            <person name="Young S.K."/>
            <person name="Zeng Q."/>
            <person name="Gargeya S."/>
            <person name="Fitzgerald M."/>
            <person name="Haas B."/>
            <person name="Abouelleil A."/>
            <person name="Alvarado L."/>
            <person name="Arachchi H.M."/>
            <person name="Berlin A."/>
            <person name="Brown A."/>
            <person name="Chapman S.B."/>
            <person name="Chen Z."/>
            <person name="Dunbar C."/>
            <person name="Freedman E."/>
            <person name="Gearin G."/>
            <person name="Gellesch M."/>
            <person name="Goldberg J."/>
            <person name="Griggs A."/>
            <person name="Gujja S."/>
            <person name="Heilman E."/>
            <person name="Heiman D."/>
            <person name="Howarth C."/>
            <person name="Larson L."/>
            <person name="Lui A."/>
            <person name="MacDonald P.J.P."/>
            <person name="Mehta T."/>
            <person name="Montmayeur A."/>
            <person name="Murphy C."/>
            <person name="Neiman D."/>
            <person name="Pearson M."/>
            <person name="Priest M."/>
            <person name="Roberts A."/>
            <person name="Saif S."/>
            <person name="Shea T."/>
            <person name="Shenoy N."/>
            <person name="Sisk P."/>
            <person name="Stolte C."/>
            <person name="Sykes S."/>
            <person name="White J."/>
            <person name="Yandava C."/>
            <person name="Nusbaum C."/>
            <person name="Birren B."/>
        </authorList>
    </citation>
    <scope>NUCLEOTIDE SEQUENCE [LARGE SCALE GENOMIC DNA]</scope>
    <source>
        <strain evidence="1 2">WAL-14163</strain>
    </source>
</reference>
<dbReference type="STRING" id="1512.GCA_900049235_03781"/>
<accession>E7GRF7</accession>
<evidence type="ECO:0000313" key="1">
    <source>
        <dbReference type="EMBL" id="EGA92613.1"/>
    </source>
</evidence>
<gene>
    <name evidence="1" type="ORF">HMPREF9474_03502</name>
</gene>
<dbReference type="EMBL" id="ADLQ01000078">
    <property type="protein sequence ID" value="EGA92613.1"/>
    <property type="molecule type" value="Genomic_DNA"/>
</dbReference>
<sequence>MKVKVINRTYQMGWEEYQGLLQVASEQVPFGIYAVEKQGYAELRCDHCKSITQLKELARQFKAQGFKVYANKRCQLMEGGADGAEGALMSAT</sequence>
<dbReference type="eggNOG" id="ENOG50334W1">
    <property type="taxonomic scope" value="Bacteria"/>
</dbReference>
<dbReference type="AlphaFoldDB" id="E7GRF7"/>
<protein>
    <submittedName>
        <fullName evidence="1">Uncharacterized protein</fullName>
    </submittedName>
</protein>
<dbReference type="Proteomes" id="UP000002970">
    <property type="component" value="Unassembled WGS sequence"/>
</dbReference>
<proteinExistence type="predicted"/>